<evidence type="ECO:0000313" key="2">
    <source>
        <dbReference type="EMBL" id="VDK46674.1"/>
    </source>
</evidence>
<dbReference type="InterPro" id="IPR029058">
    <property type="entry name" value="AB_hydrolase_fold"/>
</dbReference>
<dbReference type="WBParaSite" id="ASIM_0001267901-mRNA-1">
    <property type="protein sequence ID" value="ASIM_0001267901-mRNA-1"/>
    <property type="gene ID" value="ASIM_0001267901"/>
</dbReference>
<reference evidence="2 3" key="2">
    <citation type="submission" date="2018-11" db="EMBL/GenBank/DDBJ databases">
        <authorList>
            <consortium name="Pathogen Informatics"/>
        </authorList>
    </citation>
    <scope>NUCLEOTIDE SEQUENCE [LARGE SCALE GENOMIC DNA]</scope>
</reference>
<evidence type="ECO:0000313" key="4">
    <source>
        <dbReference type="WBParaSite" id="ASIM_0001267901-mRNA-1"/>
    </source>
</evidence>
<protein>
    <submittedName>
        <fullName evidence="4">AB hydrolase-1 domain-containing protein</fullName>
    </submittedName>
</protein>
<dbReference type="InterPro" id="IPR010463">
    <property type="entry name" value="DUF1057"/>
</dbReference>
<organism evidence="4">
    <name type="scientific">Anisakis simplex</name>
    <name type="common">Herring worm</name>
    <dbReference type="NCBI Taxonomy" id="6269"/>
    <lineage>
        <taxon>Eukaryota</taxon>
        <taxon>Metazoa</taxon>
        <taxon>Ecdysozoa</taxon>
        <taxon>Nematoda</taxon>
        <taxon>Chromadorea</taxon>
        <taxon>Rhabditida</taxon>
        <taxon>Spirurina</taxon>
        <taxon>Ascaridomorpha</taxon>
        <taxon>Ascaridoidea</taxon>
        <taxon>Anisakidae</taxon>
        <taxon>Anisakis</taxon>
        <taxon>Anisakis simplex complex</taxon>
    </lineage>
</organism>
<sequence length="358" mass="40194">MWCHLNRSAQFSFHLAKRVCKGSFEQEVYAFRAPVTLANLKNKMDEELQTIKVNVKGKDGQLLELKATVQLDYLQDSFPDGSNVGTVIAFHGVPGSHNDFKILKSHLQEKGVRLVVANFPGFGYTPGDDGLACSGDEMVQFADEIFKRIEPKGKLIFLGHSRGSEVALRMSALYENQTTAMVLVNPIGLSAHHGVRPRFVSSFLAWLWIVGSSIRFLLRPMLYFCMFLIITLSIKNGDVGATTVKSVSMVQFSNQLQYIQQLNNSHLQMLIVYSGRDRIIEQSISDDLVQKFDSMERMISEAKTAEPSMCEQYSQKLSAGSRKIAVCFSKEGHQLQRNQAQFLSDAIMDMFENAARQS</sequence>
<dbReference type="OrthoDB" id="6431331at2759"/>
<accession>A0A0M3JWK9</accession>
<feature type="transmembrane region" description="Helical" evidence="1">
    <location>
        <begin position="199"/>
        <end position="218"/>
    </location>
</feature>
<proteinExistence type="predicted"/>
<evidence type="ECO:0000313" key="3">
    <source>
        <dbReference type="Proteomes" id="UP000267096"/>
    </source>
</evidence>
<dbReference type="Gene3D" id="3.40.50.1820">
    <property type="entry name" value="alpha/beta hydrolase"/>
    <property type="match status" value="1"/>
</dbReference>
<dbReference type="SUPFAM" id="SSF53474">
    <property type="entry name" value="alpha/beta-Hydrolases"/>
    <property type="match status" value="1"/>
</dbReference>
<name>A0A0M3JWK9_ANISI</name>
<dbReference type="ESTHER" id="anisi-a0a0m3jwk9">
    <property type="family name" value="Duf_1057"/>
</dbReference>
<keyword evidence="1" id="KW-0812">Transmembrane</keyword>
<dbReference type="AlphaFoldDB" id="A0A0M3JWK9"/>
<evidence type="ECO:0000256" key="1">
    <source>
        <dbReference type="SAM" id="Phobius"/>
    </source>
</evidence>
<dbReference type="PANTHER" id="PTHR47533:SF4">
    <property type="entry name" value="AB HYDROLASE-1 DOMAIN-CONTAINING PROTEIN"/>
    <property type="match status" value="1"/>
</dbReference>
<dbReference type="Proteomes" id="UP000267096">
    <property type="component" value="Unassembled WGS sequence"/>
</dbReference>
<dbReference type="PANTHER" id="PTHR47533">
    <property type="entry name" value="PROTEIN CBG21859"/>
    <property type="match status" value="1"/>
</dbReference>
<keyword evidence="1" id="KW-0472">Membrane</keyword>
<reference evidence="4" key="1">
    <citation type="submission" date="2017-02" db="UniProtKB">
        <authorList>
            <consortium name="WormBaseParasite"/>
        </authorList>
    </citation>
    <scope>IDENTIFICATION</scope>
</reference>
<keyword evidence="1" id="KW-1133">Transmembrane helix</keyword>
<dbReference type="EMBL" id="UYRR01031144">
    <property type="protein sequence ID" value="VDK46674.1"/>
    <property type="molecule type" value="Genomic_DNA"/>
</dbReference>
<keyword evidence="3" id="KW-1185">Reference proteome</keyword>
<gene>
    <name evidence="2" type="ORF">ASIM_LOCUS12145</name>
</gene>
<dbReference type="Pfam" id="PF06342">
    <property type="entry name" value="DUF1057"/>
    <property type="match status" value="1"/>
</dbReference>